<protein>
    <submittedName>
        <fullName evidence="1">Uncharacterized protein</fullName>
    </submittedName>
</protein>
<dbReference type="EMBL" id="MSTI01000177">
    <property type="protein sequence ID" value="OLV15535.1"/>
    <property type="molecule type" value="Genomic_DNA"/>
</dbReference>
<sequence length="47" mass="5241">MSVAPTTLSQCSVANVFCPDQRQDKQGEQLDLVFPLFREVGDEAQNQ</sequence>
<proteinExistence type="predicted"/>
<dbReference type="Proteomes" id="UP000186607">
    <property type="component" value="Unassembled WGS sequence"/>
</dbReference>
<comment type="caution">
    <text evidence="1">The sequence shown here is derived from an EMBL/GenBank/DDBJ whole genome shotgun (WGS) entry which is preliminary data.</text>
</comment>
<gene>
    <name evidence="1" type="ORF">BOO71_0014626</name>
</gene>
<organism evidence="1 2">
    <name type="scientific">Deinococcus marmoris</name>
    <dbReference type="NCBI Taxonomy" id="249408"/>
    <lineage>
        <taxon>Bacteria</taxon>
        <taxon>Thermotogati</taxon>
        <taxon>Deinococcota</taxon>
        <taxon>Deinococci</taxon>
        <taxon>Deinococcales</taxon>
        <taxon>Deinococcaceae</taxon>
        <taxon>Deinococcus</taxon>
    </lineage>
</organism>
<dbReference type="AlphaFoldDB" id="A0A1U7NRJ8"/>
<keyword evidence="2" id="KW-1185">Reference proteome</keyword>
<evidence type="ECO:0000313" key="1">
    <source>
        <dbReference type="EMBL" id="OLV15535.1"/>
    </source>
</evidence>
<evidence type="ECO:0000313" key="2">
    <source>
        <dbReference type="Proteomes" id="UP000186607"/>
    </source>
</evidence>
<accession>A0A1U7NRJ8</accession>
<name>A0A1U7NRJ8_9DEIO</name>
<reference evidence="1 2" key="1">
    <citation type="submission" date="2017-01" db="EMBL/GenBank/DDBJ databases">
        <title>Genome Analysis of Deinococcus marmoris KOPRI26562.</title>
        <authorList>
            <person name="Kim J.H."/>
            <person name="Oh H.-M."/>
        </authorList>
    </citation>
    <scope>NUCLEOTIDE SEQUENCE [LARGE SCALE GENOMIC DNA]</scope>
    <source>
        <strain evidence="1 2">KOPRI26562</strain>
    </source>
</reference>